<gene>
    <name evidence="2" type="ORF">MNOR_LOCUS7758</name>
</gene>
<sequence>MEDEKDKKSKKKHKKSREEGGESKKHKDEDSHKAEHDDDSKKKEKKERKKSTKSRGENEPPSTTITVVEKSEPYVPRPPKQPVTDVIQLLKEKEMKYKISVNRGNANLHWQPPISKVYKDNFGFGIHAYSPMIDYLNEKDTGRNPPRKVHLPTLEERCVKKFHSSKPVYGYDNNDIDYFIDKGEKIRTEIRQNDAAGGSNSLTRTHTNWSMTRKWVQMVKDSHVIDHRADDKLGSQPMYGSIRARSASPVRGRSDSMSRQIRPRQSMTPSRAIENDYQARDMMLHNAVYRKNDLQDMEERVNELTERSSARNQLLDSLRVLNNNLTTSSNIRAMADMHHYPRAGPDMHQLRSDIHVDRIAAPRKSRKNPDHLDTVRMMPEIPKQTRAPRVRTIDPNEQLITNTYANCIDRANDIVCRTPELREIKYRSHFSNIYKNPSSDKKDPYAEPSRTQQNIEHMADTLAAGGRMVRRYDVDDELPVYLPKKEPSCDTHERKHIEKVPSNSMRVRHADLKARGRNTLLGY</sequence>
<feature type="compositionally biased region" description="Basic and acidic residues" evidence="1">
    <location>
        <begin position="16"/>
        <end position="42"/>
    </location>
</feature>
<accession>A0AAV2Q5L7</accession>
<reference evidence="2 3" key="1">
    <citation type="submission" date="2024-05" db="EMBL/GenBank/DDBJ databases">
        <authorList>
            <person name="Wallberg A."/>
        </authorList>
    </citation>
    <scope>NUCLEOTIDE SEQUENCE [LARGE SCALE GENOMIC DNA]</scope>
</reference>
<feature type="compositionally biased region" description="Polar residues" evidence="1">
    <location>
        <begin position="255"/>
        <end position="269"/>
    </location>
</feature>
<keyword evidence="3" id="KW-1185">Reference proteome</keyword>
<evidence type="ECO:0000313" key="3">
    <source>
        <dbReference type="Proteomes" id="UP001497623"/>
    </source>
</evidence>
<name>A0AAV2Q5L7_MEGNR</name>
<comment type="caution">
    <text evidence="2">The sequence shown here is derived from an EMBL/GenBank/DDBJ whole genome shotgun (WGS) entry which is preliminary data.</text>
</comment>
<dbReference type="EMBL" id="CAXKWB010003477">
    <property type="protein sequence ID" value="CAL4069337.1"/>
    <property type="molecule type" value="Genomic_DNA"/>
</dbReference>
<evidence type="ECO:0000313" key="2">
    <source>
        <dbReference type="EMBL" id="CAL4069337.1"/>
    </source>
</evidence>
<dbReference type="Proteomes" id="UP001497623">
    <property type="component" value="Unassembled WGS sequence"/>
</dbReference>
<feature type="region of interest" description="Disordered" evidence="1">
    <location>
        <begin position="1"/>
        <end position="81"/>
    </location>
</feature>
<feature type="compositionally biased region" description="Basic residues" evidence="1">
    <location>
        <begin position="43"/>
        <end position="53"/>
    </location>
</feature>
<protein>
    <submittedName>
        <fullName evidence="2">Uncharacterized protein</fullName>
    </submittedName>
</protein>
<feature type="region of interest" description="Disordered" evidence="1">
    <location>
        <begin position="433"/>
        <end position="452"/>
    </location>
</feature>
<proteinExistence type="predicted"/>
<organism evidence="2 3">
    <name type="scientific">Meganyctiphanes norvegica</name>
    <name type="common">Northern krill</name>
    <name type="synonym">Thysanopoda norvegica</name>
    <dbReference type="NCBI Taxonomy" id="48144"/>
    <lineage>
        <taxon>Eukaryota</taxon>
        <taxon>Metazoa</taxon>
        <taxon>Ecdysozoa</taxon>
        <taxon>Arthropoda</taxon>
        <taxon>Crustacea</taxon>
        <taxon>Multicrustacea</taxon>
        <taxon>Malacostraca</taxon>
        <taxon>Eumalacostraca</taxon>
        <taxon>Eucarida</taxon>
        <taxon>Euphausiacea</taxon>
        <taxon>Euphausiidae</taxon>
        <taxon>Meganyctiphanes</taxon>
    </lineage>
</organism>
<evidence type="ECO:0000256" key="1">
    <source>
        <dbReference type="SAM" id="MobiDB-lite"/>
    </source>
</evidence>
<dbReference type="AlphaFoldDB" id="A0AAV2Q5L7"/>
<feature type="region of interest" description="Disordered" evidence="1">
    <location>
        <begin position="231"/>
        <end position="271"/>
    </location>
</feature>